<feature type="chain" id="PRO_5042012726" evidence="1">
    <location>
        <begin position="23"/>
        <end position="86"/>
    </location>
</feature>
<evidence type="ECO:0000313" key="2">
    <source>
        <dbReference type="EMBL" id="WFC96500.1"/>
    </source>
</evidence>
<evidence type="ECO:0000256" key="1">
    <source>
        <dbReference type="SAM" id="SignalP"/>
    </source>
</evidence>
<dbReference type="Proteomes" id="UP001216638">
    <property type="component" value="Chromosome 3"/>
</dbReference>
<dbReference type="AlphaFoldDB" id="A0AAF0DUD6"/>
<keyword evidence="1" id="KW-0732">Signal</keyword>
<name>A0AAF0DUD6_9BASI</name>
<protein>
    <submittedName>
        <fullName evidence="2">Uncharacterized protein</fullName>
    </submittedName>
</protein>
<feature type="signal peptide" evidence="1">
    <location>
        <begin position="1"/>
        <end position="22"/>
    </location>
</feature>
<keyword evidence="3" id="KW-1185">Reference proteome</keyword>
<dbReference type="EMBL" id="CP119953">
    <property type="protein sequence ID" value="WFC96500.1"/>
    <property type="molecule type" value="Genomic_DNA"/>
</dbReference>
<accession>A0AAF0DUD6</accession>
<gene>
    <name evidence="2" type="ORF">MBRA1_003161</name>
</gene>
<sequence length="86" mass="9697">MFGLKFTAILFLMTLLVSLVSANMEKRAPASPVEASRFEKRVGTDCLQCAESYINCFQRFGLQGCTDPNAEHFTYCRNCYGVDPSW</sequence>
<organism evidence="2 3">
    <name type="scientific">Malassezia brasiliensis</name>
    <dbReference type="NCBI Taxonomy" id="1821822"/>
    <lineage>
        <taxon>Eukaryota</taxon>
        <taxon>Fungi</taxon>
        <taxon>Dikarya</taxon>
        <taxon>Basidiomycota</taxon>
        <taxon>Ustilaginomycotina</taxon>
        <taxon>Malasseziomycetes</taxon>
        <taxon>Malasseziales</taxon>
        <taxon>Malasseziaceae</taxon>
        <taxon>Malassezia</taxon>
    </lineage>
</organism>
<proteinExistence type="predicted"/>
<evidence type="ECO:0000313" key="3">
    <source>
        <dbReference type="Proteomes" id="UP001216638"/>
    </source>
</evidence>
<reference evidence="2" key="1">
    <citation type="submission" date="2023-03" db="EMBL/GenBank/DDBJ databases">
        <title>Mating type loci evolution in Malassezia.</title>
        <authorList>
            <person name="Coelho M.A."/>
        </authorList>
    </citation>
    <scope>NUCLEOTIDE SEQUENCE</scope>
    <source>
        <strain evidence="2">CBS 14135</strain>
    </source>
</reference>